<evidence type="ECO:0000256" key="2">
    <source>
        <dbReference type="ARBA" id="ARBA00004474"/>
    </source>
</evidence>
<evidence type="ECO:0000256" key="11">
    <source>
        <dbReference type="ARBA" id="ARBA00022982"/>
    </source>
</evidence>
<gene>
    <name evidence="18" type="ORF">LITE_LOCUS48142</name>
</gene>
<evidence type="ECO:0000256" key="1">
    <source>
        <dbReference type="ARBA" id="ARBA00002046"/>
    </source>
</evidence>
<keyword evidence="10 15" id="KW-0689">Ribosomal protein</keyword>
<dbReference type="HAMAP" id="MF_00480_B">
    <property type="entry name" value="Ribosomal_uS7_B"/>
    <property type="match status" value="1"/>
</dbReference>
<comment type="function">
    <text evidence="1">One of the primary rRNA binding proteins, it binds directly to 16S rRNA where it nucleates assembly of the head domain of the 30S subunit.</text>
</comment>
<dbReference type="InterPro" id="IPR000235">
    <property type="entry name" value="Ribosomal_uS7"/>
</dbReference>
<evidence type="ECO:0000313" key="19">
    <source>
        <dbReference type="Proteomes" id="UP001154282"/>
    </source>
</evidence>
<dbReference type="CDD" id="cd02947">
    <property type="entry name" value="TRX_family"/>
    <property type="match status" value="1"/>
</dbReference>
<dbReference type="GO" id="GO:0019843">
    <property type="term" value="F:rRNA binding"/>
    <property type="evidence" value="ECO:0007669"/>
    <property type="project" value="UniProtKB-KW"/>
</dbReference>
<evidence type="ECO:0000256" key="13">
    <source>
        <dbReference type="ARBA" id="ARBA00023274"/>
    </source>
</evidence>
<dbReference type="InterPro" id="IPR005717">
    <property type="entry name" value="Ribosomal_uS7_bac/org-type"/>
</dbReference>
<accession>A0AAV0RKA2</accession>
<keyword evidence="5" id="KW-0813">Transport</keyword>
<dbReference type="PANTHER" id="PTHR11205">
    <property type="entry name" value="RIBOSOMAL PROTEIN S7"/>
    <property type="match status" value="1"/>
</dbReference>
<dbReference type="Proteomes" id="UP001154282">
    <property type="component" value="Unassembled WGS sequence"/>
</dbReference>
<dbReference type="EMBL" id="CAMGYJ010000011">
    <property type="protein sequence ID" value="CAI0556918.1"/>
    <property type="molecule type" value="Genomic_DNA"/>
</dbReference>
<protein>
    <recommendedName>
        <fullName evidence="16">Ribosomal protein S7</fullName>
    </recommendedName>
</protein>
<comment type="caution">
    <text evidence="18">The sequence shown here is derived from an EMBL/GenBank/DDBJ whole genome shotgun (WGS) entry which is preliminary data.</text>
</comment>
<evidence type="ECO:0000256" key="10">
    <source>
        <dbReference type="ARBA" id="ARBA00022980"/>
    </source>
</evidence>
<dbReference type="Gene3D" id="3.40.30.10">
    <property type="entry name" value="Glutaredoxin"/>
    <property type="match status" value="1"/>
</dbReference>
<evidence type="ECO:0000259" key="17">
    <source>
        <dbReference type="PROSITE" id="PS51352"/>
    </source>
</evidence>
<evidence type="ECO:0000256" key="3">
    <source>
        <dbReference type="ARBA" id="ARBA00007151"/>
    </source>
</evidence>
<dbReference type="InterPro" id="IPR013766">
    <property type="entry name" value="Thioredoxin_domain"/>
</dbReference>
<dbReference type="Pfam" id="PF00085">
    <property type="entry name" value="Thioredoxin"/>
    <property type="match status" value="1"/>
</dbReference>
<keyword evidence="6" id="KW-0934">Plastid</keyword>
<dbReference type="CDD" id="cd14871">
    <property type="entry name" value="uS7_Chloroplast"/>
    <property type="match status" value="1"/>
</dbReference>
<dbReference type="InterPro" id="IPR036249">
    <property type="entry name" value="Thioredoxin-like_sf"/>
</dbReference>
<keyword evidence="13 15" id="KW-0687">Ribonucleoprotein</keyword>
<comment type="similarity">
    <text evidence="3 15">Belongs to the universal ribosomal protein uS7 family.</text>
</comment>
<dbReference type="Gene3D" id="1.10.455.10">
    <property type="entry name" value="Ribosomal protein S7 domain"/>
    <property type="match status" value="1"/>
</dbReference>
<dbReference type="NCBIfam" id="TIGR01029">
    <property type="entry name" value="rpsG_bact"/>
    <property type="match status" value="1"/>
</dbReference>
<dbReference type="GO" id="GO:0015935">
    <property type="term" value="C:small ribosomal subunit"/>
    <property type="evidence" value="ECO:0007669"/>
    <property type="project" value="InterPro"/>
</dbReference>
<keyword evidence="19" id="KW-1185">Reference proteome</keyword>
<evidence type="ECO:0000256" key="6">
    <source>
        <dbReference type="ARBA" id="ARBA00022640"/>
    </source>
</evidence>
<evidence type="ECO:0000256" key="16">
    <source>
        <dbReference type="RuleBase" id="RU003620"/>
    </source>
</evidence>
<comment type="subcellular location">
    <subcellularLocation>
        <location evidence="2">Plastid</location>
    </subcellularLocation>
</comment>
<dbReference type="SUPFAM" id="SSF47973">
    <property type="entry name" value="Ribosomal protein S7"/>
    <property type="match status" value="1"/>
</dbReference>
<sequence>MAASTSACFRPPPLSASAKLRPAELSSSSAISFPFNLSADVRGLGLRLTSSPLSSPLKVVCMRGSKGGKKEKTAKPDPVYRNRLVSMFVNRVLKNGKKSLAYFIMYRALRRVQEKTGQNPLAVLRDAVQGVTPDVAVKSRRVGGATQQVPVEVDTTQGKALAIRWLLVAARKRQGRDMVFKLSNELIDAAKGSGDAIRKREETHRMAEANRAFAHYPAAVVTKDSWEKSILKSDTPVLVEFHASWCGPCKMVHRVIDELAGEYQGRIQCFVLNADNDSEIAEDYDIKAVPVVLLFKNGEKQETVVGTMPKEFYAAAIERVLKP</sequence>
<keyword evidence="14" id="KW-0676">Redox-active center</keyword>
<comment type="subunit">
    <text evidence="4">Part of the 30S ribosomal subunit.</text>
</comment>
<evidence type="ECO:0000256" key="9">
    <source>
        <dbReference type="ARBA" id="ARBA00022946"/>
    </source>
</evidence>
<dbReference type="SUPFAM" id="SSF52833">
    <property type="entry name" value="Thioredoxin-like"/>
    <property type="match status" value="1"/>
</dbReference>
<dbReference type="FunFam" id="1.10.455.10:FF:000001">
    <property type="entry name" value="30S ribosomal protein S7"/>
    <property type="match status" value="1"/>
</dbReference>
<reference evidence="18" key="1">
    <citation type="submission" date="2022-08" db="EMBL/GenBank/DDBJ databases">
        <authorList>
            <person name="Gutierrez-Valencia J."/>
        </authorList>
    </citation>
    <scope>NUCLEOTIDE SEQUENCE</scope>
</reference>
<evidence type="ECO:0000256" key="15">
    <source>
        <dbReference type="RuleBase" id="RU003619"/>
    </source>
</evidence>
<keyword evidence="7 16" id="KW-0699">rRNA-binding</keyword>
<dbReference type="AlphaFoldDB" id="A0AAV0RKA2"/>
<evidence type="ECO:0000256" key="8">
    <source>
        <dbReference type="ARBA" id="ARBA00022884"/>
    </source>
</evidence>
<evidence type="ECO:0000313" key="18">
    <source>
        <dbReference type="EMBL" id="CAI0556918.1"/>
    </source>
</evidence>
<proteinExistence type="inferred from homology"/>
<dbReference type="Pfam" id="PF00177">
    <property type="entry name" value="Ribosomal_S7"/>
    <property type="match status" value="1"/>
</dbReference>
<keyword evidence="11" id="KW-0249">Electron transport</keyword>
<dbReference type="GO" id="GO:0003735">
    <property type="term" value="F:structural constituent of ribosome"/>
    <property type="evidence" value="ECO:0007669"/>
    <property type="project" value="InterPro"/>
</dbReference>
<evidence type="ECO:0000256" key="7">
    <source>
        <dbReference type="ARBA" id="ARBA00022730"/>
    </source>
</evidence>
<dbReference type="InterPro" id="IPR017937">
    <property type="entry name" value="Thioredoxin_CS"/>
</dbReference>
<organism evidence="18 19">
    <name type="scientific">Linum tenue</name>
    <dbReference type="NCBI Taxonomy" id="586396"/>
    <lineage>
        <taxon>Eukaryota</taxon>
        <taxon>Viridiplantae</taxon>
        <taxon>Streptophyta</taxon>
        <taxon>Embryophyta</taxon>
        <taxon>Tracheophyta</taxon>
        <taxon>Spermatophyta</taxon>
        <taxon>Magnoliopsida</taxon>
        <taxon>eudicotyledons</taxon>
        <taxon>Gunneridae</taxon>
        <taxon>Pentapetalae</taxon>
        <taxon>rosids</taxon>
        <taxon>fabids</taxon>
        <taxon>Malpighiales</taxon>
        <taxon>Linaceae</taxon>
        <taxon>Linum</taxon>
    </lineage>
</organism>
<keyword evidence="8 16" id="KW-0694">RNA-binding</keyword>
<evidence type="ECO:0000256" key="14">
    <source>
        <dbReference type="ARBA" id="ARBA00023284"/>
    </source>
</evidence>
<dbReference type="PROSITE" id="PS00052">
    <property type="entry name" value="RIBOSOMAL_S7"/>
    <property type="match status" value="1"/>
</dbReference>
<evidence type="ECO:0000256" key="12">
    <source>
        <dbReference type="ARBA" id="ARBA00023157"/>
    </source>
</evidence>
<dbReference type="PROSITE" id="PS00194">
    <property type="entry name" value="THIOREDOXIN_1"/>
    <property type="match status" value="1"/>
</dbReference>
<dbReference type="GO" id="GO:0006412">
    <property type="term" value="P:translation"/>
    <property type="evidence" value="ECO:0007669"/>
    <property type="project" value="InterPro"/>
</dbReference>
<keyword evidence="9" id="KW-0809">Transit peptide</keyword>
<dbReference type="FunFam" id="3.40.30.10:FF:000001">
    <property type="entry name" value="Thioredoxin"/>
    <property type="match status" value="1"/>
</dbReference>
<name>A0AAV0RKA2_9ROSI</name>
<dbReference type="PROSITE" id="PS51352">
    <property type="entry name" value="THIOREDOXIN_2"/>
    <property type="match status" value="1"/>
</dbReference>
<dbReference type="InterPro" id="IPR023798">
    <property type="entry name" value="Ribosomal_uS7_dom"/>
</dbReference>
<evidence type="ECO:0000256" key="4">
    <source>
        <dbReference type="ARBA" id="ARBA00011458"/>
    </source>
</evidence>
<dbReference type="InterPro" id="IPR036823">
    <property type="entry name" value="Ribosomal_uS7_dom_sf"/>
</dbReference>
<feature type="domain" description="Thioredoxin" evidence="17">
    <location>
        <begin position="204"/>
        <end position="323"/>
    </location>
</feature>
<dbReference type="InterPro" id="IPR020606">
    <property type="entry name" value="Ribosomal_uS7_CS"/>
</dbReference>
<evidence type="ECO:0000256" key="5">
    <source>
        <dbReference type="ARBA" id="ARBA00022448"/>
    </source>
</evidence>
<dbReference type="GO" id="GO:0009536">
    <property type="term" value="C:plastid"/>
    <property type="evidence" value="ECO:0007669"/>
    <property type="project" value="UniProtKB-SubCell"/>
</dbReference>
<keyword evidence="12" id="KW-1015">Disulfide bond</keyword>